<dbReference type="InterPro" id="IPR003165">
    <property type="entry name" value="Piwi"/>
</dbReference>
<feature type="domain" description="PAZ" evidence="2">
    <location>
        <begin position="226"/>
        <end position="326"/>
    </location>
</feature>
<dbReference type="InterPro" id="IPR036085">
    <property type="entry name" value="PAZ_dom_sf"/>
</dbReference>
<protein>
    <submittedName>
        <fullName evidence="4">Piwi-domain-containing protein</fullName>
    </submittedName>
</protein>
<dbReference type="Gene3D" id="2.170.260.10">
    <property type="entry name" value="paz domain"/>
    <property type="match status" value="1"/>
</dbReference>
<dbReference type="SMART" id="SM00950">
    <property type="entry name" value="Piwi"/>
    <property type="match status" value="1"/>
</dbReference>
<dbReference type="CDD" id="cd02846">
    <property type="entry name" value="PAZ_argonaute_like"/>
    <property type="match status" value="1"/>
</dbReference>
<dbReference type="PROSITE" id="PS50822">
    <property type="entry name" value="PIWI"/>
    <property type="match status" value="1"/>
</dbReference>
<dbReference type="EMBL" id="KQ086067">
    <property type="protein sequence ID" value="KLO09063.1"/>
    <property type="molecule type" value="Genomic_DNA"/>
</dbReference>
<dbReference type="GO" id="GO:0003723">
    <property type="term" value="F:RNA binding"/>
    <property type="evidence" value="ECO:0007669"/>
    <property type="project" value="InterPro"/>
</dbReference>
<feature type="domain" description="Piwi" evidence="3">
    <location>
        <begin position="502"/>
        <end position="811"/>
    </location>
</feature>
<evidence type="ECO:0000313" key="4">
    <source>
        <dbReference type="EMBL" id="KLO09063.1"/>
    </source>
</evidence>
<dbReference type="SUPFAM" id="SSF53098">
    <property type="entry name" value="Ribonuclease H-like"/>
    <property type="match status" value="1"/>
</dbReference>
<reference evidence="4 5" key="1">
    <citation type="submission" date="2015-04" db="EMBL/GenBank/DDBJ databases">
        <title>Complete genome sequence of Schizopora paradoxa KUC8140, a cosmopolitan wood degrader in East Asia.</title>
        <authorList>
            <consortium name="DOE Joint Genome Institute"/>
            <person name="Min B."/>
            <person name="Park H."/>
            <person name="Jang Y."/>
            <person name="Kim J.-J."/>
            <person name="Kim K.H."/>
            <person name="Pangilinan J."/>
            <person name="Lipzen A."/>
            <person name="Riley R."/>
            <person name="Grigoriev I.V."/>
            <person name="Spatafora J.W."/>
            <person name="Choi I.-G."/>
        </authorList>
    </citation>
    <scope>NUCLEOTIDE SEQUENCE [LARGE SCALE GENOMIC DNA]</scope>
    <source>
        <strain evidence="4 5">KUC8140</strain>
    </source>
</reference>
<dbReference type="InterPro" id="IPR003100">
    <property type="entry name" value="PAZ_dom"/>
</dbReference>
<feature type="compositionally biased region" description="Polar residues" evidence="1">
    <location>
        <begin position="1"/>
        <end position="11"/>
    </location>
</feature>
<evidence type="ECO:0000259" key="2">
    <source>
        <dbReference type="PROSITE" id="PS50821"/>
    </source>
</evidence>
<name>A0A0H2RHS1_9AGAM</name>
<dbReference type="InterPro" id="IPR012337">
    <property type="entry name" value="RNaseH-like_sf"/>
</dbReference>
<dbReference type="InParanoid" id="A0A0H2RHS1"/>
<dbReference type="Pfam" id="PF16486">
    <property type="entry name" value="ArgoN"/>
    <property type="match status" value="1"/>
</dbReference>
<dbReference type="Gene3D" id="3.40.50.2300">
    <property type="match status" value="1"/>
</dbReference>
<dbReference type="Gene3D" id="3.30.420.10">
    <property type="entry name" value="Ribonuclease H-like superfamily/Ribonuclease H"/>
    <property type="match status" value="1"/>
</dbReference>
<dbReference type="Pfam" id="PF02170">
    <property type="entry name" value="PAZ"/>
    <property type="match status" value="1"/>
</dbReference>
<dbReference type="Proteomes" id="UP000053477">
    <property type="component" value="Unassembled WGS sequence"/>
</dbReference>
<dbReference type="CDD" id="cd04657">
    <property type="entry name" value="Piwi_ago-like"/>
    <property type="match status" value="1"/>
</dbReference>
<evidence type="ECO:0000313" key="5">
    <source>
        <dbReference type="Proteomes" id="UP000053477"/>
    </source>
</evidence>
<dbReference type="SUPFAM" id="SSF101690">
    <property type="entry name" value="PAZ domain"/>
    <property type="match status" value="1"/>
</dbReference>
<dbReference type="AlphaFoldDB" id="A0A0H2RHS1"/>
<sequence length="850" mass="95416">MAYTQNQNPNFRRSAGAPTRRGDAPYEASVNLFRIRPPVSSIFHFDVVFSPGDDLSPRRKADIILKLQTHVVPGYFAPQAFFDGKANLFAFHDVLQGEALLKFEVNMSRKAVVSGQHHRGLFLVTIKRVQEVTVQDFMTILEGRGEGLPIATTPLQALNVLLRNSLQYKNDFIHRGNMNGLDIVSAFFRSVRPTVDGLYVNVDIITVVNYQSGSLPDLVLAFLGKPDLRELGDYRNGSVLSKNWPKLKKFLEHLKIKQNGDGKVYIVEDLVRDAGKFTFPLKDGTLITVEDHFRINKNVVLRYPSWFGIKTKREEVIPLECCTVEQGQQYRRPLTPAETTKVIKAATKKPNARFRDIESGVEKLAVALIQSPCLTEQDRARLAVVREPLLVTGRVLNTPSVMYRGQKTITPKNGFWNLKGDPVVFQKPSFIRSWGVLLFDASISQKLPKLRDNMMKLKKCMDLLVLGFDEAKPEFHSGNPSPDQAGKALDALKRSLKGPPAMILVILPDNAAETKRAVKYWGDIKEGIVTQCVKSSKIMGANDQYLNNVCMKINGKLGGSNHFPVFPDISCLDISKTMAIGIDVSHPGPGVQKPSVASVVGSHDKWLSQYTSCISIQTPRKEMVENLFDMLWELFPRYWMFRGKEYKEPALPDHIVIFRDGVSEGELQTVVNEEFSQIKDVIEKAWAHIKMKSRPKVTFIVVGKRHHIRFSPSHMAGDPSGNCPSGFVMNDKISMPGTFDFYLQSQGGLLGTSRPGHYIVVRDENGFRADQLQAFCFALCHNYVRSTSAVSIPAPVYYADLACGRADYHYDPSFDLDASSAGVNDEFNLEEWKAHFKKVHKNLIGALYFI</sequence>
<dbReference type="PANTHER" id="PTHR22891">
    <property type="entry name" value="EUKARYOTIC TRANSLATION INITIATION FACTOR 2C"/>
    <property type="match status" value="1"/>
</dbReference>
<dbReference type="InterPro" id="IPR036397">
    <property type="entry name" value="RNaseH_sf"/>
</dbReference>
<feature type="region of interest" description="Disordered" evidence="1">
    <location>
        <begin position="1"/>
        <end position="23"/>
    </location>
</feature>
<dbReference type="InterPro" id="IPR045246">
    <property type="entry name" value="Piwi_ago-like"/>
</dbReference>
<dbReference type="PROSITE" id="PS50821">
    <property type="entry name" value="PAZ"/>
    <property type="match status" value="1"/>
</dbReference>
<accession>A0A0H2RHS1</accession>
<evidence type="ECO:0000256" key="1">
    <source>
        <dbReference type="SAM" id="MobiDB-lite"/>
    </source>
</evidence>
<organism evidence="4 5">
    <name type="scientific">Schizopora paradoxa</name>
    <dbReference type="NCBI Taxonomy" id="27342"/>
    <lineage>
        <taxon>Eukaryota</taxon>
        <taxon>Fungi</taxon>
        <taxon>Dikarya</taxon>
        <taxon>Basidiomycota</taxon>
        <taxon>Agaricomycotina</taxon>
        <taxon>Agaricomycetes</taxon>
        <taxon>Hymenochaetales</taxon>
        <taxon>Schizoporaceae</taxon>
        <taxon>Schizopora</taxon>
    </lineage>
</organism>
<dbReference type="Pfam" id="PF02171">
    <property type="entry name" value="Piwi"/>
    <property type="match status" value="1"/>
</dbReference>
<dbReference type="STRING" id="27342.A0A0H2RHS1"/>
<dbReference type="OrthoDB" id="10252740at2759"/>
<gene>
    <name evidence="4" type="ORF">SCHPADRAFT_879766</name>
</gene>
<keyword evidence="5" id="KW-1185">Reference proteome</keyword>
<proteinExistence type="predicted"/>
<dbReference type="InterPro" id="IPR032474">
    <property type="entry name" value="Argonaute_N"/>
</dbReference>
<evidence type="ECO:0000259" key="3">
    <source>
        <dbReference type="PROSITE" id="PS50822"/>
    </source>
</evidence>